<dbReference type="RefSeq" id="WP_089247076.1">
    <property type="nucleotide sequence ID" value="NZ_FZPH01000003.1"/>
</dbReference>
<dbReference type="Proteomes" id="UP000198362">
    <property type="component" value="Unassembled WGS sequence"/>
</dbReference>
<accession>A0A239KG47</accession>
<dbReference type="SMART" id="SM00478">
    <property type="entry name" value="ENDO3c"/>
    <property type="match status" value="1"/>
</dbReference>
<dbReference type="InterPro" id="IPR003265">
    <property type="entry name" value="HhH-GPD_domain"/>
</dbReference>
<feature type="domain" description="HhH-GPD" evidence="5">
    <location>
        <begin position="48"/>
        <end position="201"/>
    </location>
</feature>
<name>A0A239KG47_9ACTN</name>
<evidence type="ECO:0000256" key="4">
    <source>
        <dbReference type="ARBA" id="ARBA00023204"/>
    </source>
</evidence>
<dbReference type="EMBL" id="FZPH01000003">
    <property type="protein sequence ID" value="SNT17045.1"/>
    <property type="molecule type" value="Genomic_DNA"/>
</dbReference>
<keyword evidence="7" id="KW-1185">Reference proteome</keyword>
<proteinExistence type="predicted"/>
<dbReference type="GO" id="GO:0032131">
    <property type="term" value="F:alkylated DNA binding"/>
    <property type="evidence" value="ECO:0007669"/>
    <property type="project" value="TreeGrafter"/>
</dbReference>
<dbReference type="EC" id="3.2.2.21" evidence="2"/>
<evidence type="ECO:0000259" key="5">
    <source>
        <dbReference type="SMART" id="SM00478"/>
    </source>
</evidence>
<dbReference type="CDD" id="cd00056">
    <property type="entry name" value="ENDO3c"/>
    <property type="match status" value="1"/>
</dbReference>
<dbReference type="Gene3D" id="1.10.1670.40">
    <property type="match status" value="1"/>
</dbReference>
<dbReference type="AlphaFoldDB" id="A0A239KG47"/>
<dbReference type="Gene3D" id="1.10.340.30">
    <property type="entry name" value="Hypothetical protein, domain 2"/>
    <property type="match status" value="1"/>
</dbReference>
<reference evidence="6 7" key="1">
    <citation type="submission" date="2017-06" db="EMBL/GenBank/DDBJ databases">
        <authorList>
            <person name="Kim H.J."/>
            <person name="Triplett B.A."/>
        </authorList>
    </citation>
    <scope>NUCLEOTIDE SEQUENCE [LARGE SCALE GENOMIC DNA]</scope>
    <source>
        <strain evidence="6 7">CGMCC 4.5593</strain>
    </source>
</reference>
<organism evidence="6 7">
    <name type="scientific">Asanoa hainanensis</name>
    <dbReference type="NCBI Taxonomy" id="560556"/>
    <lineage>
        <taxon>Bacteria</taxon>
        <taxon>Bacillati</taxon>
        <taxon>Actinomycetota</taxon>
        <taxon>Actinomycetes</taxon>
        <taxon>Micromonosporales</taxon>
        <taxon>Micromonosporaceae</taxon>
        <taxon>Asanoa</taxon>
    </lineage>
</organism>
<dbReference type="PANTHER" id="PTHR43003">
    <property type="entry name" value="DNA-3-METHYLADENINE GLYCOSYLASE"/>
    <property type="match status" value="1"/>
</dbReference>
<dbReference type="OrthoDB" id="9811249at2"/>
<dbReference type="InterPro" id="IPR011257">
    <property type="entry name" value="DNA_glycosylase"/>
</dbReference>
<comment type="catalytic activity">
    <reaction evidence="1">
        <text>Hydrolysis of alkylated DNA, releasing 3-methyladenine, 3-methylguanine, 7-methylguanine and 7-methyladenine.</text>
        <dbReference type="EC" id="3.2.2.21"/>
    </reaction>
</comment>
<gene>
    <name evidence="6" type="ORF">SAMN05421812_103514</name>
</gene>
<dbReference type="GO" id="GO:0006285">
    <property type="term" value="P:base-excision repair, AP site formation"/>
    <property type="evidence" value="ECO:0007669"/>
    <property type="project" value="TreeGrafter"/>
</dbReference>
<dbReference type="PANTHER" id="PTHR43003:SF5">
    <property type="entry name" value="DNA-3-METHYLADENINE GLYCOSYLASE"/>
    <property type="match status" value="1"/>
</dbReference>
<dbReference type="GO" id="GO:0006307">
    <property type="term" value="P:DNA alkylation repair"/>
    <property type="evidence" value="ECO:0007669"/>
    <property type="project" value="TreeGrafter"/>
</dbReference>
<dbReference type="GO" id="GO:0005737">
    <property type="term" value="C:cytoplasm"/>
    <property type="evidence" value="ECO:0007669"/>
    <property type="project" value="TreeGrafter"/>
</dbReference>
<dbReference type="SUPFAM" id="SSF48150">
    <property type="entry name" value="DNA-glycosylase"/>
    <property type="match status" value="1"/>
</dbReference>
<evidence type="ECO:0000256" key="2">
    <source>
        <dbReference type="ARBA" id="ARBA00012000"/>
    </source>
</evidence>
<dbReference type="Pfam" id="PF00730">
    <property type="entry name" value="HhH-GPD"/>
    <property type="match status" value="1"/>
</dbReference>
<evidence type="ECO:0000313" key="6">
    <source>
        <dbReference type="EMBL" id="SNT17045.1"/>
    </source>
</evidence>
<dbReference type="InterPro" id="IPR051912">
    <property type="entry name" value="Alkylbase_DNA_Glycosylase/TA"/>
</dbReference>
<dbReference type="GO" id="GO:0032993">
    <property type="term" value="C:protein-DNA complex"/>
    <property type="evidence" value="ECO:0007669"/>
    <property type="project" value="TreeGrafter"/>
</dbReference>
<evidence type="ECO:0000256" key="3">
    <source>
        <dbReference type="ARBA" id="ARBA00022763"/>
    </source>
</evidence>
<dbReference type="GO" id="GO:0008725">
    <property type="term" value="F:DNA-3-methyladenine glycosylase activity"/>
    <property type="evidence" value="ECO:0007669"/>
    <property type="project" value="TreeGrafter"/>
</dbReference>
<keyword evidence="3" id="KW-0227">DNA damage</keyword>
<evidence type="ECO:0000256" key="1">
    <source>
        <dbReference type="ARBA" id="ARBA00000086"/>
    </source>
</evidence>
<dbReference type="GO" id="GO:0043916">
    <property type="term" value="F:DNA-7-methylguanine glycosylase activity"/>
    <property type="evidence" value="ECO:0007669"/>
    <property type="project" value="TreeGrafter"/>
</dbReference>
<keyword evidence="4" id="KW-0234">DNA repair</keyword>
<protein>
    <recommendedName>
        <fullName evidence="2">DNA-3-methyladenine glycosylase II</fullName>
        <ecNumber evidence="2">3.2.2.21</ecNumber>
    </recommendedName>
</protein>
<sequence>MTVGLAEATRRVAQVDPALARVIDRAGPIHHRRRDPDGPFGALVRAITFQQLSGRSATAIHGRLRALVDGPFTAEALADLSDEQLLGAGLSHNKVAALRDLAAKVIDGTVVLRAGARMPDDEIIERLVSVRGIGPWTAEMFLIFELHRLDVWPVDDLGVRQGFTHIWPRAEVPTAKQLEPEGERFRPYRTVVARYCWAAAALEPGGTSVDLR</sequence>
<evidence type="ECO:0000313" key="7">
    <source>
        <dbReference type="Proteomes" id="UP000198362"/>
    </source>
</evidence>